<evidence type="ECO:0000313" key="2">
    <source>
        <dbReference type="EMBL" id="TGO23980.1"/>
    </source>
</evidence>
<evidence type="ECO:0000313" key="3">
    <source>
        <dbReference type="Proteomes" id="UP000297910"/>
    </source>
</evidence>
<reference evidence="2 3" key="1">
    <citation type="submission" date="2017-12" db="EMBL/GenBank/DDBJ databases">
        <title>Comparative genomics of Botrytis spp.</title>
        <authorList>
            <person name="Valero-Jimenez C.A."/>
            <person name="Tapia P."/>
            <person name="Veloso J."/>
            <person name="Silva-Moreno E."/>
            <person name="Staats M."/>
            <person name="Valdes J.H."/>
            <person name="Van Kan J.A.L."/>
        </authorList>
    </citation>
    <scope>NUCLEOTIDE SEQUENCE [LARGE SCALE GENOMIC DNA]</scope>
    <source>
        <strain evidence="2 3">Bp0003</strain>
    </source>
</reference>
<dbReference type="AlphaFoldDB" id="A0A4Z1FKD9"/>
<proteinExistence type="predicted"/>
<feature type="domain" description="Glycoside hydrolase 131 catalytic N-terminal" evidence="1">
    <location>
        <begin position="22"/>
        <end position="253"/>
    </location>
</feature>
<protein>
    <recommendedName>
        <fullName evidence="1">Glycoside hydrolase 131 catalytic N-terminal domain-containing protein</fullName>
    </recommendedName>
</protein>
<organism evidence="2 3">
    <name type="scientific">Botrytis paeoniae</name>
    <dbReference type="NCBI Taxonomy" id="278948"/>
    <lineage>
        <taxon>Eukaryota</taxon>
        <taxon>Fungi</taxon>
        <taxon>Dikarya</taxon>
        <taxon>Ascomycota</taxon>
        <taxon>Pezizomycotina</taxon>
        <taxon>Leotiomycetes</taxon>
        <taxon>Helotiales</taxon>
        <taxon>Sclerotiniaceae</taxon>
        <taxon>Botrytis</taxon>
    </lineage>
</organism>
<name>A0A4Z1FKD9_9HELO</name>
<dbReference type="Pfam" id="PF18271">
    <property type="entry name" value="GH131_N"/>
    <property type="match status" value="1"/>
</dbReference>
<dbReference type="Gene3D" id="2.60.120.1160">
    <property type="match status" value="1"/>
</dbReference>
<dbReference type="EMBL" id="PQXI01000115">
    <property type="protein sequence ID" value="TGO23980.1"/>
    <property type="molecule type" value="Genomic_DNA"/>
</dbReference>
<keyword evidence="3" id="KW-1185">Reference proteome</keyword>
<dbReference type="PANTHER" id="PTHR34612:SF6">
    <property type="entry name" value="GLYCOSIDE HYDROLASE 131 CATALYTIC N-TERMINAL DOMAIN-CONTAINING PROTEIN"/>
    <property type="match status" value="1"/>
</dbReference>
<comment type="caution">
    <text evidence="2">The sequence shown here is derived from an EMBL/GenBank/DDBJ whole genome shotgun (WGS) entry which is preliminary data.</text>
</comment>
<evidence type="ECO:0000259" key="1">
    <source>
        <dbReference type="Pfam" id="PF18271"/>
    </source>
</evidence>
<gene>
    <name evidence="2" type="ORF">BPAE_0115g00090</name>
</gene>
<accession>A0A4Z1FKD9</accession>
<dbReference type="InterPro" id="IPR041524">
    <property type="entry name" value="GH131_N"/>
</dbReference>
<dbReference type="PANTHER" id="PTHR34612">
    <property type="entry name" value="GH131_N DOMAIN-CONTAINING PROTEIN"/>
    <property type="match status" value="1"/>
</dbReference>
<dbReference type="Proteomes" id="UP000297910">
    <property type="component" value="Unassembled WGS sequence"/>
</dbReference>
<sequence length="634" mass="66002">MHFSKKALAALIGSATSANGAILWDGRFDSSSMTDLEAWSWSNAVGDYQNYIHGTGNITDYVALDSTYKNPADSGSALGAKITLDSTSYWEGQTMRRTELIPQTSAAIGSGKVYYHFSMKREDTNAPSINREHQICFFESHFTEMKSGWISGETGSSDPLLRWEVSATSQWSTNWTAGVWHNIAYGIDFSAGSVEFYHSTGSDALTLTVPAVSVSASSNGADWHLGVLELPVTGQTDGTEDFYFSGVYIESGSLTTSVAGPGGAAISSSSSSATTSVDSSSVASSSVVSSSVPSSSSVDSSSVISSSIVSSSIPSSAAQESSSSVIQSSPTSIAVAIQQSSVISSPSSSTKKSCTKKASASATQASGSIIEFTSTQTVTSVDIIPTTVYVTAGGSTFLTTSSVSSTYTSESAIITSSVLSNAAPSTFVTSKKSCTKKASSSLAGNVNIAASSSMVLTSAGVSSKPHTTVTMTITQTTSTTIASSASATSTGGSSSGEIALYMQCGGKNWTGTGTCIDYGKAETATFKCVVDTLNLRVSEDGRFDPEPGLSKAVQDELADVLHADKPFGVLFNVAPPPPEYDQQGNVTNAPKPYVLTPAQLEASKKSNYQPFDRVNASIGFSTHETERNFIFLQF</sequence>